<dbReference type="Pfam" id="PF00059">
    <property type="entry name" value="Lectin_C"/>
    <property type="match status" value="1"/>
</dbReference>
<dbReference type="PROSITE" id="PS50041">
    <property type="entry name" value="C_TYPE_LECTIN_2"/>
    <property type="match status" value="1"/>
</dbReference>
<feature type="transmembrane region" description="Helical" evidence="4">
    <location>
        <begin position="43"/>
        <end position="67"/>
    </location>
</feature>
<keyword evidence="4" id="KW-0812">Transmembrane</keyword>
<dbReference type="InterPro" id="IPR001304">
    <property type="entry name" value="C-type_lectin-like"/>
</dbReference>
<organism evidence="6 7">
    <name type="scientific">Oryzias melastigma</name>
    <name type="common">Marine medaka</name>
    <dbReference type="NCBI Taxonomy" id="30732"/>
    <lineage>
        <taxon>Eukaryota</taxon>
        <taxon>Metazoa</taxon>
        <taxon>Chordata</taxon>
        <taxon>Craniata</taxon>
        <taxon>Vertebrata</taxon>
        <taxon>Euteleostomi</taxon>
        <taxon>Actinopterygii</taxon>
        <taxon>Neopterygii</taxon>
        <taxon>Teleostei</taxon>
        <taxon>Neoteleostei</taxon>
        <taxon>Acanthomorphata</taxon>
        <taxon>Ovalentaria</taxon>
        <taxon>Atherinomorphae</taxon>
        <taxon>Beloniformes</taxon>
        <taxon>Adrianichthyidae</taxon>
        <taxon>Oryziinae</taxon>
        <taxon>Oryzias</taxon>
    </lineage>
</organism>
<proteinExistence type="predicted"/>
<keyword evidence="4" id="KW-1133">Transmembrane helix</keyword>
<dbReference type="Proteomes" id="UP000646548">
    <property type="component" value="Unassembled WGS sequence"/>
</dbReference>
<keyword evidence="1" id="KW-0430">Lectin</keyword>
<dbReference type="PANTHER" id="PTHR46746">
    <property type="entry name" value="KILLER CELL LECTIN-LIKE RECEPTOR SUBFAMILY F MEMBER 2"/>
    <property type="match status" value="1"/>
</dbReference>
<keyword evidence="4" id="KW-0472">Membrane</keyword>
<evidence type="ECO:0000313" key="6">
    <source>
        <dbReference type="EMBL" id="KAF6728195.1"/>
    </source>
</evidence>
<dbReference type="PANTHER" id="PTHR46746:SF9">
    <property type="entry name" value="CD209 ANTIGEN-LIKE PROTEIN C-LIKE"/>
    <property type="match status" value="1"/>
</dbReference>
<dbReference type="InterPro" id="IPR016187">
    <property type="entry name" value="CTDL_fold"/>
</dbReference>
<protein>
    <submittedName>
        <fullName evidence="6">CD209 antigen-like protein 2</fullName>
    </submittedName>
</protein>
<evidence type="ECO:0000256" key="2">
    <source>
        <dbReference type="ARBA" id="ARBA00023157"/>
    </source>
</evidence>
<keyword evidence="3" id="KW-0175">Coiled coil</keyword>
<evidence type="ECO:0000256" key="1">
    <source>
        <dbReference type="ARBA" id="ARBA00022734"/>
    </source>
</evidence>
<reference evidence="6" key="1">
    <citation type="journal article" name="BMC Genomics">
        <title>Long-read sequencing and de novo genome assembly of marine medaka (Oryzias melastigma).</title>
        <authorList>
            <person name="Liang P."/>
            <person name="Saqib H.S.A."/>
            <person name="Ni X."/>
            <person name="Shen Y."/>
        </authorList>
    </citation>
    <scope>NUCLEOTIDE SEQUENCE</scope>
    <source>
        <strain evidence="6">Bigg-433</strain>
    </source>
</reference>
<comment type="caution">
    <text evidence="6">The sequence shown here is derived from an EMBL/GenBank/DDBJ whole genome shotgun (WGS) entry which is preliminary data.</text>
</comment>
<feature type="domain" description="C-type lectin" evidence="5">
    <location>
        <begin position="112"/>
        <end position="182"/>
    </location>
</feature>
<feature type="non-terminal residue" evidence="6">
    <location>
        <position position="1"/>
    </location>
</feature>
<evidence type="ECO:0000313" key="7">
    <source>
        <dbReference type="Proteomes" id="UP000646548"/>
    </source>
</evidence>
<dbReference type="GO" id="GO:0030246">
    <property type="term" value="F:carbohydrate binding"/>
    <property type="evidence" value="ECO:0007669"/>
    <property type="project" value="UniProtKB-KW"/>
</dbReference>
<dbReference type="InterPro" id="IPR051379">
    <property type="entry name" value="C-type_Lectin_Receptor_IMM"/>
</dbReference>
<evidence type="ECO:0000259" key="5">
    <source>
        <dbReference type="PROSITE" id="PS50041"/>
    </source>
</evidence>
<name>A0A834F7V8_ORYME</name>
<evidence type="ECO:0000256" key="3">
    <source>
        <dbReference type="SAM" id="Coils"/>
    </source>
</evidence>
<gene>
    <name evidence="6" type="ORF">FQA47_004276</name>
</gene>
<keyword evidence="2" id="KW-1015">Disulfide bond</keyword>
<dbReference type="EMBL" id="WKFB01000288">
    <property type="protein sequence ID" value="KAF6728195.1"/>
    <property type="molecule type" value="Genomic_DNA"/>
</dbReference>
<evidence type="ECO:0000256" key="4">
    <source>
        <dbReference type="SAM" id="Phobius"/>
    </source>
</evidence>
<dbReference type="AlphaFoldDB" id="A0A834F7V8"/>
<feature type="coiled-coil region" evidence="3">
    <location>
        <begin position="80"/>
        <end position="107"/>
    </location>
</feature>
<accession>A0A834F7V8</accession>
<dbReference type="Gene3D" id="3.10.100.10">
    <property type="entry name" value="Mannose-Binding Protein A, subunit A"/>
    <property type="match status" value="1"/>
</dbReference>
<sequence length="182" mass="20385">MVHSKEYELSNIYGNLDNLSVSSDIIKSSSNEDNKVTSSGGKVYRVVAVALGLLCLLLAGLIVYLFVAHCTNELEKELAASETQAKMKSLSEEKDELQRTLNVLGQGNWIISSGSAYYVSTTEDSWEAARRDCQNRQADLMVINNLGEQKFANQLNEYMWIGLTDLEVEGTWRWVDTTLMMT</sequence>
<dbReference type="InterPro" id="IPR016186">
    <property type="entry name" value="C-type_lectin-like/link_sf"/>
</dbReference>
<dbReference type="SUPFAM" id="SSF56436">
    <property type="entry name" value="C-type lectin-like"/>
    <property type="match status" value="1"/>
</dbReference>